<protein>
    <submittedName>
        <fullName evidence="3">Sulfurtransferase TusA family protein</fullName>
    </submittedName>
</protein>
<dbReference type="InterPro" id="IPR001455">
    <property type="entry name" value="TusA-like"/>
</dbReference>
<feature type="domain" description="UPF0033" evidence="2">
    <location>
        <begin position="14"/>
        <end position="38"/>
    </location>
</feature>
<keyword evidence="4" id="KW-1185">Reference proteome</keyword>
<evidence type="ECO:0000259" key="2">
    <source>
        <dbReference type="PROSITE" id="PS01148"/>
    </source>
</evidence>
<comment type="caution">
    <text evidence="3">The sequence shown here is derived from an EMBL/GenBank/DDBJ whole genome shotgun (WGS) entry which is preliminary data.</text>
</comment>
<sequence length="81" mass="8811">MARIGCWSLPAEIIDARGLKCPLPVLKMEKRLEAMASGATLNVLATDPMAKIDIPLFCRQNGHQCSLVTQDDAINFSIIKG</sequence>
<dbReference type="PROSITE" id="PS01148">
    <property type="entry name" value="UPF0033"/>
    <property type="match status" value="1"/>
</dbReference>
<proteinExistence type="inferred from homology"/>
<evidence type="ECO:0000256" key="1">
    <source>
        <dbReference type="ARBA" id="ARBA00008984"/>
    </source>
</evidence>
<dbReference type="PANTHER" id="PTHR33279:SF6">
    <property type="entry name" value="SULFUR CARRIER PROTEIN YEDF-RELATED"/>
    <property type="match status" value="1"/>
</dbReference>
<evidence type="ECO:0000313" key="4">
    <source>
        <dbReference type="Proteomes" id="UP000678281"/>
    </source>
</evidence>
<evidence type="ECO:0000313" key="3">
    <source>
        <dbReference type="EMBL" id="MBS3850055.1"/>
    </source>
</evidence>
<comment type="similarity">
    <text evidence="1">Belongs to the sulfur carrier protein TusA family.</text>
</comment>
<dbReference type="SUPFAM" id="SSF64307">
    <property type="entry name" value="SirA-like"/>
    <property type="match status" value="1"/>
</dbReference>
<dbReference type="AlphaFoldDB" id="A0A942E8I7"/>
<dbReference type="Pfam" id="PF01206">
    <property type="entry name" value="TusA"/>
    <property type="match status" value="1"/>
</dbReference>
<dbReference type="CDD" id="cd00291">
    <property type="entry name" value="SirA_YedF_YeeD"/>
    <property type="match status" value="1"/>
</dbReference>
<gene>
    <name evidence="3" type="ORF">KD146_15245</name>
</gene>
<name>A0A942E8I7_9HYPH</name>
<dbReference type="PANTHER" id="PTHR33279">
    <property type="entry name" value="SULFUR CARRIER PROTEIN YEDF-RELATED"/>
    <property type="match status" value="1"/>
</dbReference>
<organism evidence="3 4">
    <name type="scientific">Devosia litorisediminis</name>
    <dbReference type="NCBI Taxonomy" id="2829817"/>
    <lineage>
        <taxon>Bacteria</taxon>
        <taxon>Pseudomonadati</taxon>
        <taxon>Pseudomonadota</taxon>
        <taxon>Alphaproteobacteria</taxon>
        <taxon>Hyphomicrobiales</taxon>
        <taxon>Devosiaceae</taxon>
        <taxon>Devosia</taxon>
    </lineage>
</organism>
<dbReference type="Gene3D" id="3.30.110.40">
    <property type="entry name" value="TusA-like domain"/>
    <property type="match status" value="1"/>
</dbReference>
<dbReference type="Proteomes" id="UP000678281">
    <property type="component" value="Unassembled WGS sequence"/>
</dbReference>
<reference evidence="3" key="1">
    <citation type="submission" date="2021-04" db="EMBL/GenBank/DDBJ databases">
        <title>Devosia litorisediminis sp. nov., isolated from a sand dune.</title>
        <authorList>
            <person name="Park S."/>
            <person name="Yoon J.-H."/>
        </authorList>
    </citation>
    <scope>NUCLEOTIDE SEQUENCE</scope>
    <source>
        <strain evidence="3">BSSL-BM10</strain>
    </source>
</reference>
<accession>A0A942E8I7</accession>
<dbReference type="InterPro" id="IPR036868">
    <property type="entry name" value="TusA-like_sf"/>
</dbReference>
<dbReference type="EMBL" id="JAGXTP010000003">
    <property type="protein sequence ID" value="MBS3850055.1"/>
    <property type="molecule type" value="Genomic_DNA"/>
</dbReference>